<keyword evidence="1" id="KW-0575">Peroxidase</keyword>
<dbReference type="GO" id="GO:0000302">
    <property type="term" value="P:response to reactive oxygen species"/>
    <property type="evidence" value="ECO:0000318"/>
    <property type="project" value="GO_Central"/>
</dbReference>
<accession>A0A2C9WE82</accession>
<evidence type="ECO:0000313" key="9">
    <source>
        <dbReference type="EMBL" id="OAY57555.1"/>
    </source>
</evidence>
<dbReference type="SUPFAM" id="SSF48113">
    <property type="entry name" value="Heme-dependent peroxidases"/>
    <property type="match status" value="1"/>
</dbReference>
<dbReference type="GO" id="GO:0009507">
    <property type="term" value="C:chloroplast"/>
    <property type="evidence" value="ECO:0000318"/>
    <property type="project" value="GO_Central"/>
</dbReference>
<dbReference type="InterPro" id="IPR002207">
    <property type="entry name" value="Peroxidase_I"/>
</dbReference>
<dbReference type="PRINTS" id="PR00459">
    <property type="entry name" value="ASPEROXIDASE"/>
</dbReference>
<dbReference type="InterPro" id="IPR002016">
    <property type="entry name" value="Haem_peroxidase"/>
</dbReference>
<feature type="domain" description="Plant heme peroxidase family profile" evidence="8">
    <location>
        <begin position="19"/>
        <end position="137"/>
    </location>
</feature>
<name>A0A2C9WE82_MANES</name>
<keyword evidence="7" id="KW-0812">Transmembrane</keyword>
<dbReference type="STRING" id="3983.A0A2C9WE82"/>
<feature type="transmembrane region" description="Helical" evidence="7">
    <location>
        <begin position="211"/>
        <end position="233"/>
    </location>
</feature>
<evidence type="ECO:0000259" key="8">
    <source>
        <dbReference type="Pfam" id="PF00141"/>
    </source>
</evidence>
<dbReference type="FunFam" id="1.10.520.10:FF:000032">
    <property type="entry name" value="Peroxidase"/>
    <property type="match status" value="1"/>
</dbReference>
<dbReference type="Gene3D" id="1.10.420.10">
    <property type="entry name" value="Peroxidase, domain 2"/>
    <property type="match status" value="1"/>
</dbReference>
<dbReference type="EMBL" id="CM004388">
    <property type="protein sequence ID" value="OAY57555.1"/>
    <property type="molecule type" value="Genomic_DNA"/>
</dbReference>
<dbReference type="GO" id="GO:0046872">
    <property type="term" value="F:metal ion binding"/>
    <property type="evidence" value="ECO:0007669"/>
    <property type="project" value="UniProtKB-KW"/>
</dbReference>
<dbReference type="AlphaFoldDB" id="A0A2C9WE82"/>
<evidence type="ECO:0000256" key="7">
    <source>
        <dbReference type="SAM" id="Phobius"/>
    </source>
</evidence>
<dbReference type="Pfam" id="PF00141">
    <property type="entry name" value="peroxidase"/>
    <property type="match status" value="1"/>
</dbReference>
<dbReference type="InterPro" id="IPR044831">
    <property type="entry name" value="Ccp1-like"/>
</dbReference>
<keyword evidence="2" id="KW-0349">Heme</keyword>
<dbReference type="InterPro" id="IPR010255">
    <property type="entry name" value="Haem_peroxidase_sf"/>
</dbReference>
<keyword evidence="5" id="KW-0408">Iron</keyword>
<evidence type="ECO:0000256" key="6">
    <source>
        <dbReference type="RuleBase" id="RU004241"/>
    </source>
</evidence>
<keyword evidence="7" id="KW-1133">Transmembrane helix</keyword>
<dbReference type="GO" id="GO:0034599">
    <property type="term" value="P:cellular response to oxidative stress"/>
    <property type="evidence" value="ECO:0000318"/>
    <property type="project" value="GO_Central"/>
</dbReference>
<evidence type="ECO:0000256" key="1">
    <source>
        <dbReference type="ARBA" id="ARBA00022559"/>
    </source>
</evidence>
<evidence type="ECO:0000256" key="3">
    <source>
        <dbReference type="ARBA" id="ARBA00022723"/>
    </source>
</evidence>
<dbReference type="GO" id="GO:0042744">
    <property type="term" value="P:hydrogen peroxide catabolic process"/>
    <property type="evidence" value="ECO:0000318"/>
    <property type="project" value="GO_Central"/>
</dbReference>
<keyword evidence="3" id="KW-0479">Metal-binding</keyword>
<dbReference type="GO" id="GO:0004601">
    <property type="term" value="F:peroxidase activity"/>
    <property type="evidence" value="ECO:0000318"/>
    <property type="project" value="GO_Central"/>
</dbReference>
<dbReference type="PROSITE" id="PS00436">
    <property type="entry name" value="PEROXIDASE_2"/>
    <property type="match status" value="1"/>
</dbReference>
<dbReference type="PANTHER" id="PTHR31356">
    <property type="entry name" value="THYLAKOID LUMENAL 29 KDA PROTEIN, CHLOROPLASTIC-RELATED"/>
    <property type="match status" value="1"/>
</dbReference>
<reference evidence="9" key="1">
    <citation type="submission" date="2016-02" db="EMBL/GenBank/DDBJ databases">
        <title>WGS assembly of Manihot esculenta.</title>
        <authorList>
            <person name="Bredeson J.V."/>
            <person name="Prochnik S.E."/>
            <person name="Lyons J.B."/>
            <person name="Schmutz J."/>
            <person name="Grimwood J."/>
            <person name="Vrebalov J."/>
            <person name="Bart R.S."/>
            <person name="Amuge T."/>
            <person name="Ferguson M.E."/>
            <person name="Green R."/>
            <person name="Putnam N."/>
            <person name="Stites J."/>
            <person name="Rounsley S."/>
            <person name="Rokhsar D.S."/>
        </authorList>
    </citation>
    <scope>NUCLEOTIDE SEQUENCE [LARGE SCALE GENOMIC DNA]</scope>
    <source>
        <tissue evidence="9">Leaf</tissue>
    </source>
</reference>
<dbReference type="PANTHER" id="PTHR31356:SF38">
    <property type="entry name" value="L-ASCORBATE PEROXIDASE 5, PEROXISOMAL"/>
    <property type="match status" value="1"/>
</dbReference>
<protein>
    <recommendedName>
        <fullName evidence="8">Plant heme peroxidase family profile domain-containing protein</fullName>
    </recommendedName>
</protein>
<dbReference type="InterPro" id="IPR019794">
    <property type="entry name" value="Peroxidases_AS"/>
</dbReference>
<gene>
    <name evidence="9" type="ORF">MANES_02G105800</name>
</gene>
<keyword evidence="4" id="KW-0560">Oxidoreductase</keyword>
<comment type="similarity">
    <text evidence="6">Belongs to the peroxidase family.</text>
</comment>
<dbReference type="GO" id="GO:0020037">
    <property type="term" value="F:heme binding"/>
    <property type="evidence" value="ECO:0007669"/>
    <property type="project" value="InterPro"/>
</dbReference>
<sequence>MVAPTVDADYLKEIVKAQRDLRALMSTKNCAPIMLRLAWHDAGTYDAKTKTGGPNGSIRNEKEYNHEANRGLKLAIDLCEEIKAKHPKITYADLYQLAGVVAVERSLEDSTESAEEGRLPDAKKGASHLRDVFSRMGKAHRERSGFEGAWTKEPLKFDNSHFRSETYYPKLLKRDSEGLTRMHSSQTMRKRTRNYQKLGFTPPSRAAKGTLLAQSAVGVAVAATVVIFSYYYVSVSLIQVQPR</sequence>
<evidence type="ECO:0000256" key="4">
    <source>
        <dbReference type="ARBA" id="ARBA00023002"/>
    </source>
</evidence>
<evidence type="ECO:0000256" key="5">
    <source>
        <dbReference type="ARBA" id="ARBA00023004"/>
    </source>
</evidence>
<proteinExistence type="inferred from homology"/>
<dbReference type="PRINTS" id="PR00458">
    <property type="entry name" value="PEROXIDASE"/>
</dbReference>
<keyword evidence="7" id="KW-0472">Membrane</keyword>
<dbReference type="Gene3D" id="1.10.520.10">
    <property type="match status" value="1"/>
</dbReference>
<evidence type="ECO:0000256" key="2">
    <source>
        <dbReference type="ARBA" id="ARBA00022617"/>
    </source>
</evidence>
<organism evidence="9">
    <name type="scientific">Manihot esculenta</name>
    <name type="common">Cassava</name>
    <name type="synonym">Jatropha manihot</name>
    <dbReference type="NCBI Taxonomy" id="3983"/>
    <lineage>
        <taxon>Eukaryota</taxon>
        <taxon>Viridiplantae</taxon>
        <taxon>Streptophyta</taxon>
        <taxon>Embryophyta</taxon>
        <taxon>Tracheophyta</taxon>
        <taxon>Spermatophyta</taxon>
        <taxon>Magnoliopsida</taxon>
        <taxon>eudicotyledons</taxon>
        <taxon>Gunneridae</taxon>
        <taxon>Pentapetalae</taxon>
        <taxon>rosids</taxon>
        <taxon>fabids</taxon>
        <taxon>Malpighiales</taxon>
        <taxon>Euphorbiaceae</taxon>
        <taxon>Crotonoideae</taxon>
        <taxon>Manihoteae</taxon>
        <taxon>Manihot</taxon>
    </lineage>
</organism>